<dbReference type="SUPFAM" id="SSF53850">
    <property type="entry name" value="Periplasmic binding protein-like II"/>
    <property type="match status" value="1"/>
</dbReference>
<keyword evidence="5" id="KW-0804">Transcription</keyword>
<dbReference type="CDD" id="cd08411">
    <property type="entry name" value="PBP2_OxyR"/>
    <property type="match status" value="1"/>
</dbReference>
<dbReference type="STRING" id="1008459.TASI_1100"/>
<dbReference type="InterPro" id="IPR036388">
    <property type="entry name" value="WH-like_DNA-bd_sf"/>
</dbReference>
<dbReference type="Gene3D" id="3.40.190.10">
    <property type="entry name" value="Periplasmic binding protein-like II"/>
    <property type="match status" value="2"/>
</dbReference>
<gene>
    <name evidence="7" type="ordered locus">TASI_1100</name>
</gene>
<organism evidence="7 8">
    <name type="scientific">Taylorella asinigenitalis (strain MCE3)</name>
    <dbReference type="NCBI Taxonomy" id="1008459"/>
    <lineage>
        <taxon>Bacteria</taxon>
        <taxon>Pseudomonadati</taxon>
        <taxon>Pseudomonadota</taxon>
        <taxon>Betaproteobacteria</taxon>
        <taxon>Burkholderiales</taxon>
        <taxon>Alcaligenaceae</taxon>
        <taxon>Taylorella</taxon>
    </lineage>
</organism>
<dbReference type="GO" id="GO:0003700">
    <property type="term" value="F:DNA-binding transcription factor activity"/>
    <property type="evidence" value="ECO:0007669"/>
    <property type="project" value="InterPro"/>
</dbReference>
<dbReference type="InterPro" id="IPR000847">
    <property type="entry name" value="LysR_HTH_N"/>
</dbReference>
<evidence type="ECO:0000256" key="1">
    <source>
        <dbReference type="ARBA" id="ARBA00009437"/>
    </source>
</evidence>
<keyword evidence="8" id="KW-1185">Reference proteome</keyword>
<dbReference type="OrthoDB" id="9775392at2"/>
<evidence type="ECO:0000259" key="6">
    <source>
        <dbReference type="PROSITE" id="PS50931"/>
    </source>
</evidence>
<keyword evidence="2" id="KW-0805">Transcription regulation</keyword>
<dbReference type="KEGG" id="tas:TASI_1100"/>
<evidence type="ECO:0000256" key="4">
    <source>
        <dbReference type="ARBA" id="ARBA00023159"/>
    </source>
</evidence>
<dbReference type="SUPFAM" id="SSF46785">
    <property type="entry name" value="Winged helix' DNA-binding domain"/>
    <property type="match status" value="1"/>
</dbReference>
<dbReference type="InterPro" id="IPR005119">
    <property type="entry name" value="LysR_subst-bd"/>
</dbReference>
<evidence type="ECO:0000256" key="5">
    <source>
        <dbReference type="ARBA" id="ARBA00023163"/>
    </source>
</evidence>
<dbReference type="HOGENOM" id="CLU_039613_6_4_4"/>
<keyword evidence="3" id="KW-0238">DNA-binding</keyword>
<evidence type="ECO:0000256" key="2">
    <source>
        <dbReference type="ARBA" id="ARBA00023015"/>
    </source>
</evidence>
<reference key="1">
    <citation type="submission" date="2011-09" db="EMBL/GenBank/DDBJ databases">
        <title>Genomic characterization of the Taylorella genus.</title>
        <authorList>
            <person name="Hebert L."/>
            <person name="Moumen B."/>
            <person name="Pons N."/>
            <person name="Duquesne F."/>
            <person name="Breuil M.-F."/>
            <person name="Goux D."/>
            <person name="Batto J.-M."/>
            <person name="Renault P."/>
            <person name="Laugier C."/>
            <person name="Petry S."/>
        </authorList>
    </citation>
    <scope>NUCLEOTIDE SEQUENCE</scope>
    <source>
        <strain>MCE3</strain>
    </source>
</reference>
<protein>
    <submittedName>
        <fullName evidence="7">Hydrogen peroxide-inducible genes activator</fullName>
    </submittedName>
</protein>
<evidence type="ECO:0000313" key="8">
    <source>
        <dbReference type="Proteomes" id="UP000009284"/>
    </source>
</evidence>
<reference evidence="7 8" key="2">
    <citation type="journal article" date="2012" name="PLoS ONE">
        <title>Genomic characterization of the taylorella genus.</title>
        <authorList>
            <person name="Hebert L."/>
            <person name="Moumen B."/>
            <person name="Pons N."/>
            <person name="Duquesne F."/>
            <person name="Breuil M.F."/>
            <person name="Goux D."/>
            <person name="Batto J.M."/>
            <person name="Laugier C."/>
            <person name="Renault P."/>
            <person name="Petry S."/>
        </authorList>
    </citation>
    <scope>NUCLEOTIDE SEQUENCE [LARGE SCALE GENOMIC DNA]</scope>
    <source>
        <strain evidence="7 8">MCE3</strain>
    </source>
</reference>
<dbReference type="PRINTS" id="PR00039">
    <property type="entry name" value="HTHLYSR"/>
</dbReference>
<dbReference type="eggNOG" id="COG0583">
    <property type="taxonomic scope" value="Bacteria"/>
</dbReference>
<evidence type="ECO:0000256" key="3">
    <source>
        <dbReference type="ARBA" id="ARBA00023125"/>
    </source>
</evidence>
<dbReference type="AlphaFoldDB" id="G4Q9T5"/>
<comment type="similarity">
    <text evidence="1">Belongs to the LysR transcriptional regulatory family.</text>
</comment>
<evidence type="ECO:0000313" key="7">
    <source>
        <dbReference type="EMBL" id="AEP36854.1"/>
    </source>
</evidence>
<dbReference type="InterPro" id="IPR036390">
    <property type="entry name" value="WH_DNA-bd_sf"/>
</dbReference>
<dbReference type="Pfam" id="PF00126">
    <property type="entry name" value="HTH_1"/>
    <property type="match status" value="1"/>
</dbReference>
<dbReference type="Gene3D" id="1.10.10.10">
    <property type="entry name" value="Winged helix-like DNA-binding domain superfamily/Winged helix DNA-binding domain"/>
    <property type="match status" value="1"/>
</dbReference>
<keyword evidence="4" id="KW-0010">Activator</keyword>
<name>G4Q9T5_TAYAM</name>
<dbReference type="PROSITE" id="PS50931">
    <property type="entry name" value="HTH_LYSR"/>
    <property type="match status" value="1"/>
</dbReference>
<proteinExistence type="inferred from homology"/>
<dbReference type="Pfam" id="PF03466">
    <property type="entry name" value="LysR_substrate"/>
    <property type="match status" value="1"/>
</dbReference>
<dbReference type="EMBL" id="CP003059">
    <property type="protein sequence ID" value="AEP36854.1"/>
    <property type="molecule type" value="Genomic_DNA"/>
</dbReference>
<dbReference type="PANTHER" id="PTHR30346">
    <property type="entry name" value="TRANSCRIPTIONAL DUAL REGULATOR HCAR-RELATED"/>
    <property type="match status" value="1"/>
</dbReference>
<dbReference type="PANTHER" id="PTHR30346:SF26">
    <property type="entry name" value="HYDROGEN PEROXIDE-INDUCIBLE GENES ACTIVATOR"/>
    <property type="match status" value="1"/>
</dbReference>
<dbReference type="Proteomes" id="UP000009284">
    <property type="component" value="Chromosome"/>
</dbReference>
<dbReference type="GO" id="GO:0003677">
    <property type="term" value="F:DNA binding"/>
    <property type="evidence" value="ECO:0007669"/>
    <property type="project" value="UniProtKB-KW"/>
</dbReference>
<feature type="domain" description="HTH lysR-type" evidence="6">
    <location>
        <begin position="1"/>
        <end position="58"/>
    </location>
</feature>
<dbReference type="FunFam" id="1.10.10.10:FF:000001">
    <property type="entry name" value="LysR family transcriptional regulator"/>
    <property type="match status" value="1"/>
</dbReference>
<dbReference type="RefSeq" id="WP_014111749.1">
    <property type="nucleotide sequence ID" value="NC_016043.1"/>
</dbReference>
<dbReference type="GO" id="GO:0032993">
    <property type="term" value="C:protein-DNA complex"/>
    <property type="evidence" value="ECO:0007669"/>
    <property type="project" value="TreeGrafter"/>
</dbReference>
<accession>G4Q9T5</accession>
<sequence length="314" mass="35375">MKLMELKYVLAVYKAKHYARAAESMNVSQPTLSVAIKKLENELNVVIFERGSGEVTTTPIGQRIVDQAQRVIEATEDIYDTARRGQDPLTGPLRLGIIYTVAPYIIPKLVGNLRTIAPQMPLILHEHFTTDLFDKLKTNEIDCAIMAITQPIEESQFEYLPLYKEDFVLAVNTNHPWASKESISIQDVQRETMLLLGAGHCLRDQIIKSLPEANYSNPKERALRSFEGSSLHTILHMVSAGLGITLIPNSAVQEGRHVVNIKFVKLQETTTNREVGIVFRKTFPRTKSIDAVVEALRTSSIKGIEFIEKSKYER</sequence>